<dbReference type="PANTHER" id="PTHR30222:SF12">
    <property type="entry name" value="NORSPERMIDINE SENSOR"/>
    <property type="match status" value="1"/>
</dbReference>
<dbReference type="Proteomes" id="UP000192872">
    <property type="component" value="Unassembled WGS sequence"/>
</dbReference>
<dbReference type="RefSeq" id="WP_376802182.1">
    <property type="nucleotide sequence ID" value="NZ_DBNB01000034.1"/>
</dbReference>
<dbReference type="PANTHER" id="PTHR30222">
    <property type="entry name" value="SPERMIDINE/PUTRESCINE-BINDING PERIPLASMIC PROTEIN"/>
    <property type="match status" value="1"/>
</dbReference>
<dbReference type="AlphaFoldDB" id="A0A1W9HWJ4"/>
<dbReference type="GO" id="GO:0019808">
    <property type="term" value="F:polyamine binding"/>
    <property type="evidence" value="ECO:0007669"/>
    <property type="project" value="InterPro"/>
</dbReference>
<evidence type="ECO:0000256" key="3">
    <source>
        <dbReference type="ARBA" id="ARBA00022729"/>
    </source>
</evidence>
<name>A0A1W9HWJ4_9HYPH</name>
<dbReference type="GO" id="GO:0042597">
    <property type="term" value="C:periplasmic space"/>
    <property type="evidence" value="ECO:0007669"/>
    <property type="project" value="UniProtKB-SubCell"/>
</dbReference>
<evidence type="ECO:0000256" key="1">
    <source>
        <dbReference type="ARBA" id="ARBA00004418"/>
    </source>
</evidence>
<dbReference type="Pfam" id="PF13416">
    <property type="entry name" value="SBP_bac_8"/>
    <property type="match status" value="1"/>
</dbReference>
<dbReference type="InterPro" id="IPR006059">
    <property type="entry name" value="SBP"/>
</dbReference>
<organism evidence="6 7">
    <name type="scientific">Candidatus Raskinella chloraquaticus</name>
    <dbReference type="NCBI Taxonomy" id="1951219"/>
    <lineage>
        <taxon>Bacteria</taxon>
        <taxon>Pseudomonadati</taxon>
        <taxon>Pseudomonadota</taxon>
        <taxon>Alphaproteobacteria</taxon>
        <taxon>Hyphomicrobiales</taxon>
        <taxon>Phreatobacteraceae</taxon>
        <taxon>Candidatus Raskinella</taxon>
    </lineage>
</organism>
<evidence type="ECO:0000256" key="2">
    <source>
        <dbReference type="ARBA" id="ARBA00022448"/>
    </source>
</evidence>
<evidence type="ECO:0000313" key="7">
    <source>
        <dbReference type="Proteomes" id="UP000192872"/>
    </source>
</evidence>
<protein>
    <recommendedName>
        <fullName evidence="5">Putrescine-binding periplasmic protein</fullName>
    </recommendedName>
</protein>
<comment type="subcellular location">
    <subcellularLocation>
        <location evidence="1 5">Periplasm</location>
    </subcellularLocation>
</comment>
<sequence>MLKSGTMIILGVLLSILTPARSEELRIYNWSDYVNPLVIAAFEQETGIKVIYDTFDQMDIVESKLLAGKTGYDLVVVTASFLPRQIPLNLYLPLDKSKLGNLANAWDEVTSRLGRYDPGNRFAVNYMWGTTGIGYNVAKVRQRLGADAPLESWKLVFDPAILRKLRDCGVYMLDATEELFPAALRYLGLDPDSKSEADLRRAAELLQAVRPFVKKYHSSEYINALAGGDICLAIGYSGDVLQARKRAREAAEQTGKPLVDIAYVIPKEGALMWFDNFVIPRDAANPQAAYRFIDFVNRPQNAALNSNFIQYANSNLASQKFIDKSVLDDAGIFPPPATFARLYTITPYDEATQRLVNRLFTRIKSNR</sequence>
<comment type="caution">
    <text evidence="6">The sequence shown here is derived from an EMBL/GenBank/DDBJ whole genome shotgun (WGS) entry which is preliminary data.</text>
</comment>
<proteinExistence type="inferred from homology"/>
<comment type="similarity">
    <text evidence="5">Belongs to the bacterial solute-binding protein PotD/PotF family.</text>
</comment>
<keyword evidence="2 5" id="KW-0813">Transport</keyword>
<gene>
    <name evidence="6" type="ORF">A4S15_10090</name>
</gene>
<dbReference type="InterPro" id="IPR001188">
    <property type="entry name" value="Sperm_putr-bd"/>
</dbReference>
<dbReference type="PRINTS" id="PR00909">
    <property type="entry name" value="SPERMDNBNDNG"/>
</dbReference>
<evidence type="ECO:0000256" key="4">
    <source>
        <dbReference type="ARBA" id="ARBA00022764"/>
    </source>
</evidence>
<keyword evidence="4 5" id="KW-0574">Periplasm</keyword>
<keyword evidence="3" id="KW-0732">Signal</keyword>
<evidence type="ECO:0000313" key="6">
    <source>
        <dbReference type="EMBL" id="OQW51816.1"/>
    </source>
</evidence>
<dbReference type="GO" id="GO:0015846">
    <property type="term" value="P:polyamine transport"/>
    <property type="evidence" value="ECO:0007669"/>
    <property type="project" value="InterPro"/>
</dbReference>
<evidence type="ECO:0000256" key="5">
    <source>
        <dbReference type="PIRNR" id="PIRNR019574"/>
    </source>
</evidence>
<reference evidence="6 7" key="1">
    <citation type="journal article" date="2017" name="Water Res.">
        <title>Comammox in drinking water systems.</title>
        <authorList>
            <person name="Wang Y."/>
            <person name="Ma L."/>
            <person name="Mao Y."/>
            <person name="Jiang X."/>
            <person name="Xia Y."/>
            <person name="Yu K."/>
            <person name="Li B."/>
            <person name="Zhang T."/>
        </authorList>
    </citation>
    <scope>NUCLEOTIDE SEQUENCE [LARGE SCALE GENOMIC DNA]</scope>
    <source>
        <strain evidence="6">SG_bin8</strain>
    </source>
</reference>
<dbReference type="EMBL" id="LWDL01000017">
    <property type="protein sequence ID" value="OQW51816.1"/>
    <property type="molecule type" value="Genomic_DNA"/>
</dbReference>
<comment type="function">
    <text evidence="5">Required for the activity of the bacterial periplasmic transport system of putrescine.</text>
</comment>
<accession>A0A1W9HWJ4</accession>
<dbReference type="CDD" id="cd13659">
    <property type="entry name" value="PBP2_PotF"/>
    <property type="match status" value="1"/>
</dbReference>
<dbReference type="PIRSF" id="PIRSF019574">
    <property type="entry name" value="Periplasmic_polyamine_BP"/>
    <property type="match status" value="1"/>
</dbReference>
<dbReference type="Gene3D" id="3.40.190.10">
    <property type="entry name" value="Periplasmic binding protein-like II"/>
    <property type="match status" value="2"/>
</dbReference>
<dbReference type="STRING" id="1827387.A4S15_10090"/>
<dbReference type="SUPFAM" id="SSF53850">
    <property type="entry name" value="Periplasmic binding protein-like II"/>
    <property type="match status" value="1"/>
</dbReference>